<dbReference type="Pfam" id="PF02653">
    <property type="entry name" value="BPD_transp_2"/>
    <property type="match status" value="1"/>
</dbReference>
<dbReference type="RefSeq" id="WP_281902732.1">
    <property type="nucleotide sequence ID" value="NZ_BSDI01000046.1"/>
</dbReference>
<comment type="caution">
    <text evidence="7">The sequence shown here is derived from an EMBL/GenBank/DDBJ whole genome shotgun (WGS) entry which is preliminary data.</text>
</comment>
<feature type="transmembrane region" description="Helical" evidence="6">
    <location>
        <begin position="158"/>
        <end position="175"/>
    </location>
</feature>
<feature type="transmembrane region" description="Helical" evidence="6">
    <location>
        <begin position="32"/>
        <end position="50"/>
    </location>
</feature>
<dbReference type="PANTHER" id="PTHR32196">
    <property type="entry name" value="ABC TRANSPORTER PERMEASE PROTEIN YPHD-RELATED-RELATED"/>
    <property type="match status" value="1"/>
</dbReference>
<evidence type="ECO:0000313" key="7">
    <source>
        <dbReference type="EMBL" id="GLI01589.1"/>
    </source>
</evidence>
<dbReference type="EMBL" id="BSDI01000046">
    <property type="protein sequence ID" value="GLI01589.1"/>
    <property type="molecule type" value="Genomic_DNA"/>
</dbReference>
<feature type="transmembrane region" description="Helical" evidence="6">
    <location>
        <begin position="126"/>
        <end position="151"/>
    </location>
</feature>
<keyword evidence="3 6" id="KW-0812">Transmembrane</keyword>
<keyword evidence="4 6" id="KW-1133">Transmembrane helix</keyword>
<organism evidence="7 8">
    <name type="scientific">Phytohabitans aurantiacus</name>
    <dbReference type="NCBI Taxonomy" id="3016789"/>
    <lineage>
        <taxon>Bacteria</taxon>
        <taxon>Bacillati</taxon>
        <taxon>Actinomycetota</taxon>
        <taxon>Actinomycetes</taxon>
        <taxon>Micromonosporales</taxon>
        <taxon>Micromonosporaceae</taxon>
    </lineage>
</organism>
<evidence type="ECO:0000256" key="5">
    <source>
        <dbReference type="ARBA" id="ARBA00023136"/>
    </source>
</evidence>
<comment type="subcellular location">
    <subcellularLocation>
        <location evidence="1">Cell membrane</location>
        <topology evidence="1">Multi-pass membrane protein</topology>
    </subcellularLocation>
</comment>
<sequence>MTQTKPTADTESQEPVTPSVPFVRALLRNPTMVTFAVLLAIIAAFSILAPDTFTQRSNFTQLAQNVAILTVVSVGTTFVIITAGVDLSIPSGIVLGEVFAVHALKLIGTGGDTTAADVTADQTKAWYILVALAGALLAGLIIGTINGLVVAYLKVPPLLATLGTLGAGLGAALILQNGVNTATYALDPLGHGSWIAAVPNLIPIALVVVVAGFILLHMAVFGRHTFAIGSNPEAARRAGINVERHLLKVYIIGGVSAGFAGFLSVAYFSTTSIGGHSTDNLQAITAVALGGTSLFGGVGSIIGTLIGVWIPAVLKNGFVITGVQPYWQDVAVGLVLIVAVWFDQLRRRTRNRG</sequence>
<gene>
    <name evidence="7" type="primary">rbsC_4</name>
    <name evidence="7" type="ORF">Pa4123_68650</name>
</gene>
<feature type="transmembrane region" description="Helical" evidence="6">
    <location>
        <begin position="246"/>
        <end position="269"/>
    </location>
</feature>
<dbReference type="Proteomes" id="UP001144280">
    <property type="component" value="Unassembled WGS sequence"/>
</dbReference>
<name>A0ABQ5R479_9ACTN</name>
<evidence type="ECO:0000256" key="3">
    <source>
        <dbReference type="ARBA" id="ARBA00022692"/>
    </source>
</evidence>
<dbReference type="CDD" id="cd06579">
    <property type="entry name" value="TM_PBP1_transp_AraH_like"/>
    <property type="match status" value="1"/>
</dbReference>
<feature type="transmembrane region" description="Helical" evidence="6">
    <location>
        <begin position="62"/>
        <end position="85"/>
    </location>
</feature>
<keyword evidence="2" id="KW-1003">Cell membrane</keyword>
<accession>A0ABQ5R479</accession>
<evidence type="ECO:0000256" key="4">
    <source>
        <dbReference type="ARBA" id="ARBA00022989"/>
    </source>
</evidence>
<reference evidence="7" key="1">
    <citation type="submission" date="2022-12" db="EMBL/GenBank/DDBJ databases">
        <title>New Phytohabitans aurantiacus sp. RD004123 nov., an actinomycete isolated from soil.</title>
        <authorList>
            <person name="Triningsih D.W."/>
            <person name="Harunari E."/>
            <person name="Igarashi Y."/>
        </authorList>
    </citation>
    <scope>NUCLEOTIDE SEQUENCE</scope>
    <source>
        <strain evidence="7">RD004123</strain>
    </source>
</reference>
<evidence type="ECO:0000256" key="1">
    <source>
        <dbReference type="ARBA" id="ARBA00004651"/>
    </source>
</evidence>
<feature type="transmembrane region" description="Helical" evidence="6">
    <location>
        <begin position="281"/>
        <end position="314"/>
    </location>
</feature>
<keyword evidence="8" id="KW-1185">Reference proteome</keyword>
<dbReference type="InterPro" id="IPR001851">
    <property type="entry name" value="ABC_transp_permease"/>
</dbReference>
<keyword evidence="5 6" id="KW-0472">Membrane</keyword>
<evidence type="ECO:0000256" key="2">
    <source>
        <dbReference type="ARBA" id="ARBA00022475"/>
    </source>
</evidence>
<evidence type="ECO:0000256" key="6">
    <source>
        <dbReference type="SAM" id="Phobius"/>
    </source>
</evidence>
<feature type="transmembrane region" description="Helical" evidence="6">
    <location>
        <begin position="195"/>
        <end position="216"/>
    </location>
</feature>
<proteinExistence type="predicted"/>
<evidence type="ECO:0000313" key="8">
    <source>
        <dbReference type="Proteomes" id="UP001144280"/>
    </source>
</evidence>
<protein>
    <submittedName>
        <fullName evidence="7">Sugar ABC transporter permease</fullName>
    </submittedName>
</protein>